<evidence type="ECO:0000256" key="1">
    <source>
        <dbReference type="ARBA" id="ARBA00023002"/>
    </source>
</evidence>
<name>A0A836F784_9HYME</name>
<comment type="similarity">
    <text evidence="2">Belongs to the short-chain dehydrogenases/reductases (SDR) family.</text>
</comment>
<dbReference type="GO" id="GO:0016491">
    <property type="term" value="F:oxidoreductase activity"/>
    <property type="evidence" value="ECO:0007669"/>
    <property type="project" value="UniProtKB-KW"/>
</dbReference>
<dbReference type="SUPFAM" id="SSF51735">
    <property type="entry name" value="NAD(P)-binding Rossmann-fold domains"/>
    <property type="match status" value="1"/>
</dbReference>
<dbReference type="PANTHER" id="PTHR43157">
    <property type="entry name" value="PHOSPHATIDYLINOSITOL-GLYCAN BIOSYNTHESIS CLASS F PROTEIN-RELATED"/>
    <property type="match status" value="1"/>
</dbReference>
<dbReference type="InterPro" id="IPR036291">
    <property type="entry name" value="NAD(P)-bd_dom_sf"/>
</dbReference>
<dbReference type="Gene3D" id="3.40.50.720">
    <property type="entry name" value="NAD(P)-binding Rossmann-like Domain"/>
    <property type="match status" value="1"/>
</dbReference>
<dbReference type="PRINTS" id="PR00080">
    <property type="entry name" value="SDRFAMILY"/>
</dbReference>
<organism evidence="3 4">
    <name type="scientific">Pseudoatta argentina</name>
    <dbReference type="NCBI Taxonomy" id="621737"/>
    <lineage>
        <taxon>Eukaryota</taxon>
        <taxon>Metazoa</taxon>
        <taxon>Ecdysozoa</taxon>
        <taxon>Arthropoda</taxon>
        <taxon>Hexapoda</taxon>
        <taxon>Insecta</taxon>
        <taxon>Pterygota</taxon>
        <taxon>Neoptera</taxon>
        <taxon>Endopterygota</taxon>
        <taxon>Hymenoptera</taxon>
        <taxon>Apocrita</taxon>
        <taxon>Aculeata</taxon>
        <taxon>Formicoidea</taxon>
        <taxon>Formicidae</taxon>
        <taxon>Myrmicinae</taxon>
        <taxon>Pseudoatta</taxon>
    </lineage>
</organism>
<accession>A0A836F784</accession>
<dbReference type="PROSITE" id="PS00061">
    <property type="entry name" value="ADH_SHORT"/>
    <property type="match status" value="1"/>
</dbReference>
<dbReference type="Pfam" id="PF00106">
    <property type="entry name" value="adh_short"/>
    <property type="match status" value="1"/>
</dbReference>
<gene>
    <name evidence="3" type="primary">Rdh11_2</name>
    <name evidence="3" type="ORF">G6Z78_0005602</name>
</gene>
<keyword evidence="4" id="KW-1185">Reference proteome</keyword>
<keyword evidence="1" id="KW-0560">Oxidoreductase</keyword>
<dbReference type="InterPro" id="IPR002347">
    <property type="entry name" value="SDR_fam"/>
</dbReference>
<dbReference type="EMBL" id="JAANIA010000071">
    <property type="protein sequence ID" value="KAG5327691.1"/>
    <property type="molecule type" value="Genomic_DNA"/>
</dbReference>
<reference evidence="3" key="1">
    <citation type="submission" date="2020-02" db="EMBL/GenBank/DDBJ databases">
        <title>Relaxed selection underlies rapid genomic changes in the transitions from sociality to social parasitism in ants.</title>
        <authorList>
            <person name="Bi X."/>
        </authorList>
    </citation>
    <scope>NUCLEOTIDE SEQUENCE</scope>
    <source>
        <strain evidence="3">BGI-DK2014c</strain>
        <tissue evidence="3">Whole body</tissue>
    </source>
</reference>
<dbReference type="PANTHER" id="PTHR43157:SF73">
    <property type="entry name" value="WW DOMAIN-CONTAINING OXIDOREDUCTASE-LIKE PROTEIN"/>
    <property type="match status" value="1"/>
</dbReference>
<evidence type="ECO:0000313" key="4">
    <source>
        <dbReference type="Proteomes" id="UP000668214"/>
    </source>
</evidence>
<dbReference type="InterPro" id="IPR020904">
    <property type="entry name" value="Sc_DH/Rdtase_CS"/>
</dbReference>
<feature type="non-terminal residue" evidence="3">
    <location>
        <position position="1"/>
    </location>
</feature>
<dbReference type="AlphaFoldDB" id="A0A836F784"/>
<dbReference type="PRINTS" id="PR00081">
    <property type="entry name" value="GDHRDH"/>
</dbReference>
<evidence type="ECO:0000313" key="3">
    <source>
        <dbReference type="EMBL" id="KAG5327691.1"/>
    </source>
</evidence>
<evidence type="ECO:0000256" key="2">
    <source>
        <dbReference type="RuleBase" id="RU000363"/>
    </source>
</evidence>
<sequence length="203" mass="22582">MWFLNKMCTSKVCLDDKAVVITGGNSGIGKETARDLYARGARVILACRNMETTNKAVEDIKNNPSSRFNKSEYKNNVGELAAYSLDLCSLKSVRDCAKNLLTNEAAIHKLINNAGVAAGHFLLTLLLLPKMQKSSPNCRIVNVSSLAHFCMADIDFDNINLERSYGPIKSYAQSKLAIILFTKELARKLKGMTQISHYLYELR</sequence>
<feature type="non-terminal residue" evidence="3">
    <location>
        <position position="203"/>
    </location>
</feature>
<comment type="caution">
    <text evidence="3">The sequence shown here is derived from an EMBL/GenBank/DDBJ whole genome shotgun (WGS) entry which is preliminary data.</text>
</comment>
<protein>
    <submittedName>
        <fullName evidence="3">RDH11 dehydrogenase</fullName>
    </submittedName>
</protein>
<proteinExistence type="inferred from homology"/>
<dbReference type="Proteomes" id="UP000668214">
    <property type="component" value="Unassembled WGS sequence"/>
</dbReference>